<dbReference type="Pfam" id="PF02518">
    <property type="entry name" value="HATPase_c"/>
    <property type="match status" value="1"/>
</dbReference>
<feature type="transmembrane region" description="Helical" evidence="9">
    <location>
        <begin position="59"/>
        <end position="92"/>
    </location>
</feature>
<evidence type="ECO:0000256" key="2">
    <source>
        <dbReference type="ARBA" id="ARBA00012438"/>
    </source>
</evidence>
<dbReference type="SUPFAM" id="SSF55874">
    <property type="entry name" value="ATPase domain of HSP90 chaperone/DNA topoisomerase II/histidine kinase"/>
    <property type="match status" value="1"/>
</dbReference>
<keyword evidence="7" id="KW-0067">ATP-binding</keyword>
<keyword evidence="6 13" id="KW-0418">Kinase</keyword>
<dbReference type="GO" id="GO:0000155">
    <property type="term" value="F:phosphorelay sensor kinase activity"/>
    <property type="evidence" value="ECO:0007669"/>
    <property type="project" value="InterPro"/>
</dbReference>
<feature type="transmembrane region" description="Helical" evidence="9">
    <location>
        <begin position="7"/>
        <end position="27"/>
    </location>
</feature>
<keyword evidence="4" id="KW-0808">Transferase</keyword>
<keyword evidence="8" id="KW-0902">Two-component regulatory system</keyword>
<dbReference type="AlphaFoldDB" id="A0A7X6MAQ0"/>
<gene>
    <name evidence="13" type="ORF">HGB44_05420</name>
</gene>
<evidence type="ECO:0000259" key="12">
    <source>
        <dbReference type="Pfam" id="PF23539"/>
    </source>
</evidence>
<dbReference type="PANTHER" id="PTHR24421">
    <property type="entry name" value="NITRATE/NITRITE SENSOR PROTEIN NARX-RELATED"/>
    <property type="match status" value="1"/>
</dbReference>
<organism evidence="13 14">
    <name type="scientific">Nocardiopsis alborubida</name>
    <dbReference type="NCBI Taxonomy" id="146802"/>
    <lineage>
        <taxon>Bacteria</taxon>
        <taxon>Bacillati</taxon>
        <taxon>Actinomycetota</taxon>
        <taxon>Actinomycetes</taxon>
        <taxon>Streptosporangiales</taxon>
        <taxon>Nocardiopsidaceae</taxon>
        <taxon>Nocardiopsis</taxon>
    </lineage>
</organism>
<evidence type="ECO:0000256" key="9">
    <source>
        <dbReference type="SAM" id="Phobius"/>
    </source>
</evidence>
<dbReference type="EMBL" id="JAAXPG010000004">
    <property type="protein sequence ID" value="NKY97114.1"/>
    <property type="molecule type" value="Genomic_DNA"/>
</dbReference>
<dbReference type="RefSeq" id="WP_061080801.1">
    <property type="nucleotide sequence ID" value="NZ_JAAXPG010000004.1"/>
</dbReference>
<dbReference type="InterPro" id="IPR050482">
    <property type="entry name" value="Sensor_HK_TwoCompSys"/>
</dbReference>
<dbReference type="GO" id="GO:0046983">
    <property type="term" value="F:protein dimerization activity"/>
    <property type="evidence" value="ECO:0007669"/>
    <property type="project" value="InterPro"/>
</dbReference>
<feature type="transmembrane region" description="Helical" evidence="9">
    <location>
        <begin position="33"/>
        <end position="52"/>
    </location>
</feature>
<evidence type="ECO:0000256" key="1">
    <source>
        <dbReference type="ARBA" id="ARBA00000085"/>
    </source>
</evidence>
<dbReference type="Gene3D" id="1.20.5.1930">
    <property type="match status" value="1"/>
</dbReference>
<comment type="catalytic activity">
    <reaction evidence="1">
        <text>ATP + protein L-histidine = ADP + protein N-phospho-L-histidine.</text>
        <dbReference type="EC" id="2.7.13.3"/>
    </reaction>
</comment>
<evidence type="ECO:0000256" key="5">
    <source>
        <dbReference type="ARBA" id="ARBA00022741"/>
    </source>
</evidence>
<dbReference type="GO" id="GO:0005524">
    <property type="term" value="F:ATP binding"/>
    <property type="evidence" value="ECO:0007669"/>
    <property type="project" value="UniProtKB-KW"/>
</dbReference>
<comment type="caution">
    <text evidence="13">The sequence shown here is derived from an EMBL/GenBank/DDBJ whole genome shotgun (WGS) entry which is preliminary data.</text>
</comment>
<evidence type="ECO:0000256" key="3">
    <source>
        <dbReference type="ARBA" id="ARBA00022553"/>
    </source>
</evidence>
<feature type="domain" description="DUF7134" evidence="12">
    <location>
        <begin position="5"/>
        <end position="151"/>
    </location>
</feature>
<evidence type="ECO:0000259" key="10">
    <source>
        <dbReference type="Pfam" id="PF02518"/>
    </source>
</evidence>
<protein>
    <recommendedName>
        <fullName evidence="2">histidine kinase</fullName>
        <ecNumber evidence="2">2.7.13.3</ecNumber>
    </recommendedName>
</protein>
<evidence type="ECO:0000313" key="13">
    <source>
        <dbReference type="EMBL" id="NKY97114.1"/>
    </source>
</evidence>
<feature type="domain" description="Signal transduction histidine kinase subgroup 3 dimerisation and phosphoacceptor" evidence="11">
    <location>
        <begin position="180"/>
        <end position="248"/>
    </location>
</feature>
<dbReference type="PANTHER" id="PTHR24421:SF10">
    <property type="entry name" value="NITRATE_NITRITE SENSOR PROTEIN NARQ"/>
    <property type="match status" value="1"/>
</dbReference>
<dbReference type="Pfam" id="PF07730">
    <property type="entry name" value="HisKA_3"/>
    <property type="match status" value="1"/>
</dbReference>
<keyword evidence="9" id="KW-0472">Membrane</keyword>
<dbReference type="Pfam" id="PF23539">
    <property type="entry name" value="DUF7134"/>
    <property type="match status" value="1"/>
</dbReference>
<evidence type="ECO:0000256" key="6">
    <source>
        <dbReference type="ARBA" id="ARBA00022777"/>
    </source>
</evidence>
<keyword evidence="5" id="KW-0547">Nucleotide-binding</keyword>
<dbReference type="Proteomes" id="UP000553209">
    <property type="component" value="Unassembled WGS sequence"/>
</dbReference>
<accession>A0A7X6MAQ0</accession>
<keyword evidence="3" id="KW-0597">Phosphoprotein</keyword>
<dbReference type="InterPro" id="IPR036890">
    <property type="entry name" value="HATPase_C_sf"/>
</dbReference>
<evidence type="ECO:0000256" key="4">
    <source>
        <dbReference type="ARBA" id="ARBA00022679"/>
    </source>
</evidence>
<reference evidence="13 14" key="1">
    <citation type="submission" date="2020-04" db="EMBL/GenBank/DDBJ databases">
        <title>MicrobeNet Type strains.</title>
        <authorList>
            <person name="Nicholson A.C."/>
        </authorList>
    </citation>
    <scope>NUCLEOTIDE SEQUENCE [LARGE SCALE GENOMIC DNA]</scope>
    <source>
        <strain evidence="13 14">ATCC 23612</strain>
    </source>
</reference>
<keyword evidence="9" id="KW-0812">Transmembrane</keyword>
<dbReference type="InterPro" id="IPR055558">
    <property type="entry name" value="DUF7134"/>
</dbReference>
<evidence type="ECO:0000259" key="11">
    <source>
        <dbReference type="Pfam" id="PF07730"/>
    </source>
</evidence>
<feature type="domain" description="Histidine kinase/HSP90-like ATPase" evidence="10">
    <location>
        <begin position="291"/>
        <end position="378"/>
    </location>
</feature>
<dbReference type="EC" id="2.7.13.3" evidence="2"/>
<proteinExistence type="predicted"/>
<dbReference type="GO" id="GO:0016020">
    <property type="term" value="C:membrane"/>
    <property type="evidence" value="ECO:0007669"/>
    <property type="project" value="InterPro"/>
</dbReference>
<dbReference type="CDD" id="cd16917">
    <property type="entry name" value="HATPase_UhpB-NarQ-NarX-like"/>
    <property type="match status" value="1"/>
</dbReference>
<dbReference type="Gene3D" id="3.30.565.10">
    <property type="entry name" value="Histidine kinase-like ATPase, C-terminal domain"/>
    <property type="match status" value="1"/>
</dbReference>
<sequence length="382" mass="40074">MPSDRRGVVVDALFGFAVFAVVAIAVASDVSDTGNLSPGYGVAAVLGALMLVRRRWPVAVLAATSVLVVANYVLQLPVIGLAVPVAAALYSAAEAGRTLWSVGLASALVLVSTLVRLQEGQDPAYLLGYELPTTVAVMGAATALGHARWQRRRAEHQRVRIEVLDRRARESEAAERLALERTRIARDLHDAVGHHLSVVSLHAAVAAEALGDDPADVSLARAELDHVARASRAGLSELRATVRALREADPGDDRVSSLAHLDELVATVRAAGVDVEVTGVPAPGEVPGMVEATAYRIVQEALTNTLRHSRAPRARVAFSRRDGMLDVTVTDEGTAAPARSTEGSGLAGMRERVRLVGGTVEAAPRPSGGFGVRALLPIGGDR</sequence>
<keyword evidence="14" id="KW-1185">Reference proteome</keyword>
<evidence type="ECO:0000256" key="7">
    <source>
        <dbReference type="ARBA" id="ARBA00022840"/>
    </source>
</evidence>
<name>A0A7X6MAQ0_9ACTN</name>
<evidence type="ECO:0000256" key="8">
    <source>
        <dbReference type="ARBA" id="ARBA00023012"/>
    </source>
</evidence>
<evidence type="ECO:0000313" key="14">
    <source>
        <dbReference type="Proteomes" id="UP000553209"/>
    </source>
</evidence>
<feature type="transmembrane region" description="Helical" evidence="9">
    <location>
        <begin position="98"/>
        <end position="117"/>
    </location>
</feature>
<dbReference type="InterPro" id="IPR011712">
    <property type="entry name" value="Sig_transdc_His_kin_sub3_dim/P"/>
</dbReference>
<dbReference type="InterPro" id="IPR003594">
    <property type="entry name" value="HATPase_dom"/>
</dbReference>
<keyword evidence="9" id="KW-1133">Transmembrane helix</keyword>